<proteinExistence type="inferred from homology"/>
<keyword evidence="6" id="KW-1185">Reference proteome</keyword>
<comment type="subcellular location">
    <subcellularLocation>
        <location evidence="2">Cell membrane</location>
        <topology evidence="2">Lipid-anchor</topology>
    </subcellularLocation>
</comment>
<dbReference type="EMBL" id="CAADHO010000001">
    <property type="protein sequence ID" value="VFQ42529.1"/>
    <property type="molecule type" value="Genomic_DNA"/>
</dbReference>
<keyword evidence="2 5" id="KW-0449">Lipoprotein</keyword>
<feature type="chain" id="PRO_5021043257" evidence="2">
    <location>
        <begin position="31"/>
        <end position="490"/>
    </location>
</feature>
<feature type="compositionally biased region" description="Polar residues" evidence="4">
    <location>
        <begin position="476"/>
        <end position="490"/>
    </location>
</feature>
<dbReference type="InterPro" id="IPR010131">
    <property type="entry name" value="MdtP/NodT-like"/>
</dbReference>
<dbReference type="InterPro" id="IPR003423">
    <property type="entry name" value="OMP_efflux"/>
</dbReference>
<dbReference type="PANTHER" id="PTHR30203:SF33">
    <property type="entry name" value="BLR4455 PROTEIN"/>
    <property type="match status" value="1"/>
</dbReference>
<dbReference type="Gene3D" id="1.20.1600.10">
    <property type="entry name" value="Outer membrane efflux proteins (OEP)"/>
    <property type="match status" value="1"/>
</dbReference>
<reference evidence="5 6" key="1">
    <citation type="submission" date="2019-03" db="EMBL/GenBank/DDBJ databases">
        <authorList>
            <person name="Nijsse B."/>
        </authorList>
    </citation>
    <scope>NUCLEOTIDE SEQUENCE [LARGE SCALE GENOMIC DNA]</scope>
    <source>
        <strain evidence="5">Desulfoluna butyratoxydans MSL71</strain>
    </source>
</reference>
<accession>A0A4U8YHU3</accession>
<keyword evidence="2" id="KW-0732">Signal</keyword>
<evidence type="ECO:0000256" key="4">
    <source>
        <dbReference type="SAM" id="MobiDB-lite"/>
    </source>
</evidence>
<dbReference type="Gene3D" id="2.20.200.10">
    <property type="entry name" value="Outer membrane efflux proteins (OEP)"/>
    <property type="match status" value="1"/>
</dbReference>
<evidence type="ECO:0000256" key="3">
    <source>
        <dbReference type="SAM" id="Coils"/>
    </source>
</evidence>
<dbReference type="GO" id="GO:0005886">
    <property type="term" value="C:plasma membrane"/>
    <property type="evidence" value="ECO:0007669"/>
    <property type="project" value="UniProtKB-SubCell"/>
</dbReference>
<evidence type="ECO:0000313" key="5">
    <source>
        <dbReference type="EMBL" id="VFQ42529.1"/>
    </source>
</evidence>
<sequence>MPVLFRHLHFKAWLAALLLTVAACTPFAPKQTGPAPLPLPERYTLYPQDAPAEGNRWWLSFDNEELNGLMDDALADSLTLQEAWARLKQSAAQHRVKGAALYPTLSGEGGAETTWRGGDDTSEESTDSVSLGLAASYEVDLWGRLKSLEESERQRLLASRADVETAAVTLTGEVAETWVALVAIRNEIALVEEQMDLNKTLLTALTWRFENSLVSAVDVLRQKKVIERQLSELPSLRLQESRLEYSLALLLGKPPGAAPAVRTTALPDVGPLPPTGLPADLLAMRPDVRAAGLRLRAEEWEISAARADRLPALSITGRAKYTSDGVDTLFDNWLANLAANLTGPIFDAGKRKAGVEKAQAQAEERLATYRRTVLTALSEVENSLVGEVRQKETVAALTREVETARITLLEAENQYTQGVSDYVNLLDELKDLQELQRKLVQEKARLVKERVALHRALGGSWPQDLAPEPARDTATAEGTNEQTKGVPTES</sequence>
<keyword evidence="2" id="KW-0564">Palmitate</keyword>
<gene>
    <name evidence="5" type="ORF">MSL71_1500</name>
</gene>
<keyword evidence="2" id="KW-0472">Membrane</keyword>
<dbReference type="Pfam" id="PF02321">
    <property type="entry name" value="OEP"/>
    <property type="match status" value="2"/>
</dbReference>
<evidence type="ECO:0000256" key="2">
    <source>
        <dbReference type="RuleBase" id="RU362097"/>
    </source>
</evidence>
<dbReference type="Proteomes" id="UP000507962">
    <property type="component" value="Unassembled WGS sequence"/>
</dbReference>
<evidence type="ECO:0000256" key="1">
    <source>
        <dbReference type="ARBA" id="ARBA00007613"/>
    </source>
</evidence>
<dbReference type="PANTHER" id="PTHR30203">
    <property type="entry name" value="OUTER MEMBRANE CATION EFFLUX PROTEIN"/>
    <property type="match status" value="1"/>
</dbReference>
<name>A0A4U8YHU3_9BACT</name>
<evidence type="ECO:0000313" key="6">
    <source>
        <dbReference type="Proteomes" id="UP000507962"/>
    </source>
</evidence>
<protein>
    <submittedName>
        <fullName evidence="5">Rnd efflux system outer membrane lipoprotein nodt</fullName>
    </submittedName>
</protein>
<dbReference type="GO" id="GO:0015562">
    <property type="term" value="F:efflux transmembrane transporter activity"/>
    <property type="evidence" value="ECO:0007669"/>
    <property type="project" value="InterPro"/>
</dbReference>
<keyword evidence="2" id="KW-0812">Transmembrane</keyword>
<feature type="coiled-coil region" evidence="3">
    <location>
        <begin position="352"/>
        <end position="452"/>
    </location>
</feature>
<keyword evidence="2" id="KW-1134">Transmembrane beta strand</keyword>
<feature type="signal peptide" evidence="2">
    <location>
        <begin position="1"/>
        <end position="30"/>
    </location>
</feature>
<dbReference type="NCBIfam" id="TIGR01845">
    <property type="entry name" value="outer_NodT"/>
    <property type="match status" value="1"/>
</dbReference>
<keyword evidence="3" id="KW-0175">Coiled coil</keyword>
<dbReference type="PROSITE" id="PS51257">
    <property type="entry name" value="PROKAR_LIPOPROTEIN"/>
    <property type="match status" value="1"/>
</dbReference>
<dbReference type="SUPFAM" id="SSF56954">
    <property type="entry name" value="Outer membrane efflux proteins (OEP)"/>
    <property type="match status" value="1"/>
</dbReference>
<comment type="similarity">
    <text evidence="1 2">Belongs to the outer membrane factor (OMF) (TC 1.B.17) family.</text>
</comment>
<dbReference type="AlphaFoldDB" id="A0A4U8YHU3"/>
<organism evidence="5 6">
    <name type="scientific">Desulfoluna butyratoxydans</name>
    <dbReference type="NCBI Taxonomy" id="231438"/>
    <lineage>
        <taxon>Bacteria</taxon>
        <taxon>Pseudomonadati</taxon>
        <taxon>Thermodesulfobacteriota</taxon>
        <taxon>Desulfobacteria</taxon>
        <taxon>Desulfobacterales</taxon>
        <taxon>Desulfolunaceae</taxon>
        <taxon>Desulfoluna</taxon>
    </lineage>
</organism>
<feature type="region of interest" description="Disordered" evidence="4">
    <location>
        <begin position="460"/>
        <end position="490"/>
    </location>
</feature>